<feature type="transmembrane region" description="Helical" evidence="5">
    <location>
        <begin position="72"/>
        <end position="90"/>
    </location>
</feature>
<evidence type="ECO:0000256" key="5">
    <source>
        <dbReference type="SAM" id="Phobius"/>
    </source>
</evidence>
<sequence>MQNVSKAQLWTGRILSGIAALFLLMDGVMKLVKPAPVVAGTLELGYPESAVLTIGVLVLVGTVLYIIPRTSVLGAIYLTGFLGGAIATHVRVGNPLFTHVLFPTYVAALLWGGLVLRNPRLRAFLLAREAQGA</sequence>
<comment type="subcellular location">
    <subcellularLocation>
        <location evidence="1">Membrane</location>
        <topology evidence="1">Multi-pass membrane protein</topology>
    </subcellularLocation>
</comment>
<evidence type="ECO:0000313" key="6">
    <source>
        <dbReference type="EMBL" id="QSQ19514.1"/>
    </source>
</evidence>
<feature type="transmembrane region" description="Helical" evidence="5">
    <location>
        <begin position="50"/>
        <end position="67"/>
    </location>
</feature>
<name>A0ABX7NKY4_9BACT</name>
<keyword evidence="2 5" id="KW-0812">Transmembrane</keyword>
<dbReference type="InterPro" id="IPR032808">
    <property type="entry name" value="DoxX"/>
</dbReference>
<reference evidence="6 7" key="1">
    <citation type="submission" date="2021-02" db="EMBL/GenBank/DDBJ databases">
        <title>De Novo genome assembly of isolated myxobacteria.</title>
        <authorList>
            <person name="Stevens D.C."/>
        </authorList>
    </citation>
    <scope>NUCLEOTIDE SEQUENCE [LARGE SCALE GENOMIC DNA]</scope>
    <source>
        <strain evidence="7">SCPEA02</strain>
    </source>
</reference>
<organism evidence="6 7">
    <name type="scientific">Pyxidicoccus parkwayensis</name>
    <dbReference type="NCBI Taxonomy" id="2813578"/>
    <lineage>
        <taxon>Bacteria</taxon>
        <taxon>Pseudomonadati</taxon>
        <taxon>Myxococcota</taxon>
        <taxon>Myxococcia</taxon>
        <taxon>Myxococcales</taxon>
        <taxon>Cystobacterineae</taxon>
        <taxon>Myxococcaceae</taxon>
        <taxon>Pyxidicoccus</taxon>
    </lineage>
</organism>
<keyword evidence="4 5" id="KW-0472">Membrane</keyword>
<keyword evidence="3 5" id="KW-1133">Transmembrane helix</keyword>
<evidence type="ECO:0000256" key="4">
    <source>
        <dbReference type="ARBA" id="ARBA00023136"/>
    </source>
</evidence>
<dbReference type="Pfam" id="PF13564">
    <property type="entry name" value="DoxX_2"/>
    <property type="match status" value="1"/>
</dbReference>
<dbReference type="RefSeq" id="WP_206721098.1">
    <property type="nucleotide sequence ID" value="NZ_CP071090.1"/>
</dbReference>
<protein>
    <submittedName>
        <fullName evidence="6">DoxX family protein</fullName>
    </submittedName>
</protein>
<keyword evidence="7" id="KW-1185">Reference proteome</keyword>
<gene>
    <name evidence="6" type="ORF">JY651_29870</name>
</gene>
<dbReference type="EMBL" id="CP071090">
    <property type="protein sequence ID" value="QSQ19514.1"/>
    <property type="molecule type" value="Genomic_DNA"/>
</dbReference>
<dbReference type="Proteomes" id="UP000662747">
    <property type="component" value="Chromosome"/>
</dbReference>
<evidence type="ECO:0000313" key="7">
    <source>
        <dbReference type="Proteomes" id="UP000662747"/>
    </source>
</evidence>
<evidence type="ECO:0000256" key="1">
    <source>
        <dbReference type="ARBA" id="ARBA00004141"/>
    </source>
</evidence>
<evidence type="ECO:0000256" key="3">
    <source>
        <dbReference type="ARBA" id="ARBA00022989"/>
    </source>
</evidence>
<feature type="transmembrane region" description="Helical" evidence="5">
    <location>
        <begin position="96"/>
        <end position="116"/>
    </location>
</feature>
<proteinExistence type="predicted"/>
<evidence type="ECO:0000256" key="2">
    <source>
        <dbReference type="ARBA" id="ARBA00022692"/>
    </source>
</evidence>
<accession>A0ABX7NKY4</accession>